<dbReference type="InterPro" id="IPR050263">
    <property type="entry name" value="Bact_Fimbrial_Adh_Pro"/>
</dbReference>
<evidence type="ECO:0000313" key="7">
    <source>
        <dbReference type="Proteomes" id="UP001589792"/>
    </source>
</evidence>
<protein>
    <submittedName>
        <fullName evidence="6">Fimbrial protein</fullName>
    </submittedName>
</protein>
<dbReference type="EMBL" id="JBHLXG010000008">
    <property type="protein sequence ID" value="MFC0226910.1"/>
    <property type="molecule type" value="Genomic_DNA"/>
</dbReference>
<dbReference type="PANTHER" id="PTHR33420">
    <property type="entry name" value="FIMBRIAL SUBUNIT ELFA-RELATED"/>
    <property type="match status" value="1"/>
</dbReference>
<evidence type="ECO:0000313" key="6">
    <source>
        <dbReference type="EMBL" id="MFC0226910.1"/>
    </source>
</evidence>
<proteinExistence type="inferred from homology"/>
<evidence type="ECO:0000256" key="3">
    <source>
        <dbReference type="ARBA" id="ARBA00023263"/>
    </source>
</evidence>
<keyword evidence="4" id="KW-0732">Signal</keyword>
<gene>
    <name evidence="6" type="ORF">ACFFJ3_10420</name>
</gene>
<evidence type="ECO:0000256" key="2">
    <source>
        <dbReference type="ARBA" id="ARBA00006671"/>
    </source>
</evidence>
<organism evidence="6 7">
    <name type="scientific">Serratia aquatilis</name>
    <dbReference type="NCBI Taxonomy" id="1737515"/>
    <lineage>
        <taxon>Bacteria</taxon>
        <taxon>Pseudomonadati</taxon>
        <taxon>Pseudomonadota</taxon>
        <taxon>Gammaproteobacteria</taxon>
        <taxon>Enterobacterales</taxon>
        <taxon>Yersiniaceae</taxon>
        <taxon>Serratia</taxon>
    </lineage>
</organism>
<dbReference type="Pfam" id="PF00419">
    <property type="entry name" value="Fimbrial"/>
    <property type="match status" value="1"/>
</dbReference>
<dbReference type="PANTHER" id="PTHR33420:SF14">
    <property type="entry name" value="TYPE 1 FIMBRIN D-MANNOSE SPECIFIC ADHESIN"/>
    <property type="match status" value="1"/>
</dbReference>
<evidence type="ECO:0000256" key="1">
    <source>
        <dbReference type="ARBA" id="ARBA00004561"/>
    </source>
</evidence>
<accession>A0ABV6ED46</accession>
<keyword evidence="7" id="KW-1185">Reference proteome</keyword>
<dbReference type="InterPro" id="IPR008966">
    <property type="entry name" value="Adhesion_dom_sf"/>
</dbReference>
<dbReference type="Proteomes" id="UP001589792">
    <property type="component" value="Unassembled WGS sequence"/>
</dbReference>
<evidence type="ECO:0000259" key="5">
    <source>
        <dbReference type="Pfam" id="PF00419"/>
    </source>
</evidence>
<reference evidence="6 7" key="1">
    <citation type="submission" date="2024-09" db="EMBL/GenBank/DDBJ databases">
        <authorList>
            <person name="Sun Q."/>
            <person name="Mori K."/>
        </authorList>
    </citation>
    <scope>NUCLEOTIDE SEQUENCE [LARGE SCALE GENOMIC DNA]</scope>
    <source>
        <strain evidence="6 7">CCM 8626</strain>
    </source>
</reference>
<feature type="signal peptide" evidence="4">
    <location>
        <begin position="1"/>
        <end position="31"/>
    </location>
</feature>
<feature type="domain" description="Fimbrial-type adhesion" evidence="5">
    <location>
        <begin position="196"/>
        <end position="347"/>
    </location>
</feature>
<sequence>MMINKKPAAKLTTWLLCTMVLVAITAGRANAACAPVPDIAITLPPLTFDGPADGPTIGQPIGVNWGWQKSTPNYFSGCRVKEIITIPSRANIISGITYTENGVTYPIFGTNVPGIGLIVGLKPTNDPSYKPLVRPILYVFIGDSFGVGIDAQAKLIVVGQLKAGVYNIADDSLAIILGSEGKDEIGGSFLKLNPTTLTIRARTCQLSSAAVQNVTLPPVAKSQFSGVGSSPNVGQNFIVSTQCEEGVNLYATMTDATNPANTGNILTLGEGTTASGVGVQILRNDIPVAFGPDSSAAGNLNQWYIGSANNTGNDLFAIPFRARYVQTDTNMTAGVVKAKTTITFSYQ</sequence>
<dbReference type="SUPFAM" id="SSF49401">
    <property type="entry name" value="Bacterial adhesins"/>
    <property type="match status" value="1"/>
</dbReference>
<keyword evidence="3" id="KW-0281">Fimbrium</keyword>
<dbReference type="InterPro" id="IPR036937">
    <property type="entry name" value="Adhesion_dom_fimbrial_sf"/>
</dbReference>
<evidence type="ECO:0000256" key="4">
    <source>
        <dbReference type="SAM" id="SignalP"/>
    </source>
</evidence>
<dbReference type="InterPro" id="IPR000259">
    <property type="entry name" value="Adhesion_dom_fimbrial"/>
</dbReference>
<comment type="similarity">
    <text evidence="2">Belongs to the fimbrial protein family.</text>
</comment>
<feature type="chain" id="PRO_5045376309" evidence="4">
    <location>
        <begin position="32"/>
        <end position="347"/>
    </location>
</feature>
<dbReference type="RefSeq" id="WP_380674939.1">
    <property type="nucleotide sequence ID" value="NZ_CP173186.1"/>
</dbReference>
<comment type="caution">
    <text evidence="6">The sequence shown here is derived from an EMBL/GenBank/DDBJ whole genome shotgun (WGS) entry which is preliminary data.</text>
</comment>
<name>A0ABV6ED46_9GAMM</name>
<dbReference type="Gene3D" id="2.60.40.1090">
    <property type="entry name" value="Fimbrial-type adhesion domain"/>
    <property type="match status" value="1"/>
</dbReference>
<comment type="subcellular location">
    <subcellularLocation>
        <location evidence="1">Fimbrium</location>
    </subcellularLocation>
</comment>